<accession>A0A644VN10</accession>
<dbReference type="PROSITE" id="PS51257">
    <property type="entry name" value="PROKAR_LIPOPROTEIN"/>
    <property type="match status" value="1"/>
</dbReference>
<evidence type="ECO:0000313" key="1">
    <source>
        <dbReference type="EMBL" id="MPL92738.1"/>
    </source>
</evidence>
<name>A0A644VN10_9ZZZZ</name>
<organism evidence="1">
    <name type="scientific">bioreactor metagenome</name>
    <dbReference type="NCBI Taxonomy" id="1076179"/>
    <lineage>
        <taxon>unclassified sequences</taxon>
        <taxon>metagenomes</taxon>
        <taxon>ecological metagenomes</taxon>
    </lineage>
</organism>
<proteinExistence type="predicted"/>
<gene>
    <name evidence="1" type="ORF">SDC9_38851</name>
</gene>
<protein>
    <submittedName>
        <fullName evidence="1">Uncharacterized protein</fullName>
    </submittedName>
</protein>
<reference evidence="1" key="1">
    <citation type="submission" date="2019-08" db="EMBL/GenBank/DDBJ databases">
        <authorList>
            <person name="Kucharzyk K."/>
            <person name="Murdoch R.W."/>
            <person name="Higgins S."/>
            <person name="Loffler F."/>
        </authorList>
    </citation>
    <scope>NUCLEOTIDE SEQUENCE</scope>
</reference>
<sequence>MKYIFAFLIVSFAFTSCNKKKAVENSSKTKPQADKIIQDSTNILGDKIIISETTDLNGLTSPDTIFLVAEFDDSSEASIYINNAHLQLLLLNCRNYYFPGKSKQFVVYSKKRPTGSSPEKTIYKIRPDNFTDDKNLAPEELDSAYKNYKVIKLAENLYCIRPKKYYDYARAFSRLILFDQNAEQKHAITINDFELTDFEITNTGYVLGMNDFGLGSAQLFTDTTYSIRIVWLDKQLNITGNYQAFLESTQLDSVKQTPQGLIATFELHVGCDECENGYVLYDVLFNNRFWPVSVKVKQHPSKQKINEPALLDSLKKSHFSVSADLMTKR</sequence>
<comment type="caution">
    <text evidence="1">The sequence shown here is derived from an EMBL/GenBank/DDBJ whole genome shotgun (WGS) entry which is preliminary data.</text>
</comment>
<dbReference type="AlphaFoldDB" id="A0A644VN10"/>
<dbReference type="EMBL" id="VSSQ01000368">
    <property type="protein sequence ID" value="MPL92738.1"/>
    <property type="molecule type" value="Genomic_DNA"/>
</dbReference>